<dbReference type="CDD" id="cd07153">
    <property type="entry name" value="Fur_like"/>
    <property type="match status" value="1"/>
</dbReference>
<evidence type="ECO:0000256" key="3">
    <source>
        <dbReference type="ARBA" id="ARBA00022833"/>
    </source>
</evidence>
<accession>A0A841RED9</accession>
<dbReference type="EMBL" id="JACHGJ010000007">
    <property type="protein sequence ID" value="MBB6481577.1"/>
    <property type="molecule type" value="Genomic_DNA"/>
</dbReference>
<dbReference type="GO" id="GO:1900376">
    <property type="term" value="P:regulation of secondary metabolite biosynthetic process"/>
    <property type="evidence" value="ECO:0007669"/>
    <property type="project" value="TreeGrafter"/>
</dbReference>
<dbReference type="GO" id="GO:0045892">
    <property type="term" value="P:negative regulation of DNA-templated transcription"/>
    <property type="evidence" value="ECO:0007669"/>
    <property type="project" value="TreeGrafter"/>
</dbReference>
<keyword evidence="5" id="KW-0238">DNA-binding</keyword>
<dbReference type="InterPro" id="IPR036390">
    <property type="entry name" value="WH_DNA-bd_sf"/>
</dbReference>
<protein>
    <submittedName>
        <fullName evidence="8">Fur family ferric uptake transcriptional regulator</fullName>
    </submittedName>
</protein>
<name>A0A841RED9_9SPIO</name>
<evidence type="ECO:0000256" key="1">
    <source>
        <dbReference type="ARBA" id="ARBA00007957"/>
    </source>
</evidence>
<dbReference type="RefSeq" id="WP_184747817.1">
    <property type="nucleotide sequence ID" value="NZ_JACHGJ010000007.1"/>
</dbReference>
<dbReference type="Gene3D" id="1.10.10.10">
    <property type="entry name" value="Winged helix-like DNA-binding domain superfamily/Winged helix DNA-binding domain"/>
    <property type="match status" value="1"/>
</dbReference>
<keyword evidence="2" id="KW-0678">Repressor</keyword>
<dbReference type="AlphaFoldDB" id="A0A841RED9"/>
<evidence type="ECO:0000256" key="2">
    <source>
        <dbReference type="ARBA" id="ARBA00022491"/>
    </source>
</evidence>
<dbReference type="GO" id="GO:0003700">
    <property type="term" value="F:DNA-binding transcription factor activity"/>
    <property type="evidence" value="ECO:0007669"/>
    <property type="project" value="InterPro"/>
</dbReference>
<feature type="binding site" evidence="7">
    <location>
        <position position="120"/>
    </location>
    <ligand>
        <name>Zn(2+)</name>
        <dbReference type="ChEBI" id="CHEBI:29105"/>
    </ligand>
</feature>
<dbReference type="Pfam" id="PF01475">
    <property type="entry name" value="FUR"/>
    <property type="match status" value="1"/>
</dbReference>
<comment type="similarity">
    <text evidence="1">Belongs to the Fur family.</text>
</comment>
<dbReference type="Gene3D" id="3.30.1490.190">
    <property type="match status" value="1"/>
</dbReference>
<proteinExistence type="inferred from homology"/>
<evidence type="ECO:0000256" key="5">
    <source>
        <dbReference type="ARBA" id="ARBA00023125"/>
    </source>
</evidence>
<comment type="caution">
    <text evidence="8">The sequence shown here is derived from an EMBL/GenBank/DDBJ whole genome shotgun (WGS) entry which is preliminary data.</text>
</comment>
<dbReference type="SUPFAM" id="SSF46785">
    <property type="entry name" value="Winged helix' DNA-binding domain"/>
    <property type="match status" value="1"/>
</dbReference>
<dbReference type="Proteomes" id="UP000587760">
    <property type="component" value="Unassembled WGS sequence"/>
</dbReference>
<feature type="binding site" evidence="7">
    <location>
        <position position="79"/>
    </location>
    <ligand>
        <name>Zn(2+)</name>
        <dbReference type="ChEBI" id="CHEBI:29105"/>
    </ligand>
</feature>
<feature type="binding site" evidence="7">
    <location>
        <position position="82"/>
    </location>
    <ligand>
        <name>Zn(2+)</name>
        <dbReference type="ChEBI" id="CHEBI:29105"/>
    </ligand>
</feature>
<dbReference type="GO" id="GO:0000976">
    <property type="term" value="F:transcription cis-regulatory region binding"/>
    <property type="evidence" value="ECO:0007669"/>
    <property type="project" value="TreeGrafter"/>
</dbReference>
<keyword evidence="3 7" id="KW-0862">Zinc</keyword>
<keyword evidence="7" id="KW-0479">Metal-binding</keyword>
<keyword evidence="4" id="KW-0805">Transcription regulation</keyword>
<keyword evidence="6" id="KW-0804">Transcription</keyword>
<dbReference type="PANTHER" id="PTHR33202">
    <property type="entry name" value="ZINC UPTAKE REGULATION PROTEIN"/>
    <property type="match status" value="1"/>
</dbReference>
<dbReference type="InterPro" id="IPR036388">
    <property type="entry name" value="WH-like_DNA-bd_sf"/>
</dbReference>
<comment type="cofactor">
    <cofactor evidence="7">
        <name>Zn(2+)</name>
        <dbReference type="ChEBI" id="CHEBI:29105"/>
    </cofactor>
    <text evidence="7">Binds 1 zinc ion per subunit.</text>
</comment>
<evidence type="ECO:0000256" key="4">
    <source>
        <dbReference type="ARBA" id="ARBA00023015"/>
    </source>
</evidence>
<feature type="binding site" evidence="7">
    <location>
        <position position="123"/>
    </location>
    <ligand>
        <name>Zn(2+)</name>
        <dbReference type="ChEBI" id="CHEBI:29105"/>
    </ligand>
</feature>
<organism evidence="8 9">
    <name type="scientific">Spirochaeta isovalerica</name>
    <dbReference type="NCBI Taxonomy" id="150"/>
    <lineage>
        <taxon>Bacteria</taxon>
        <taxon>Pseudomonadati</taxon>
        <taxon>Spirochaetota</taxon>
        <taxon>Spirochaetia</taxon>
        <taxon>Spirochaetales</taxon>
        <taxon>Spirochaetaceae</taxon>
        <taxon>Spirochaeta</taxon>
    </lineage>
</organism>
<evidence type="ECO:0000256" key="6">
    <source>
        <dbReference type="ARBA" id="ARBA00023163"/>
    </source>
</evidence>
<reference evidence="8 9" key="1">
    <citation type="submission" date="2020-08" db="EMBL/GenBank/DDBJ databases">
        <title>Genomic Encyclopedia of Type Strains, Phase IV (KMG-IV): sequencing the most valuable type-strain genomes for metagenomic binning, comparative biology and taxonomic classification.</title>
        <authorList>
            <person name="Goeker M."/>
        </authorList>
    </citation>
    <scope>NUCLEOTIDE SEQUENCE [LARGE SCALE GENOMIC DNA]</scope>
    <source>
        <strain evidence="8 9">DSM 2461</strain>
    </source>
</reference>
<dbReference type="GO" id="GO:0008270">
    <property type="term" value="F:zinc ion binding"/>
    <property type="evidence" value="ECO:0007669"/>
    <property type="project" value="TreeGrafter"/>
</dbReference>
<sequence>MRNTEQKSVILEVLQTHKDHPTADQLYSEVRERLPRISLGTVYRNLEKMSQAGVILKLELGGGQKRFDPTPTDHAHFRCVNCSSVEDLPEDFAIDLPDISSIDGTNRIVLGNTLEYYGYCEKCAAERQLN</sequence>
<dbReference type="InterPro" id="IPR002481">
    <property type="entry name" value="FUR"/>
</dbReference>
<evidence type="ECO:0000313" key="9">
    <source>
        <dbReference type="Proteomes" id="UP000587760"/>
    </source>
</evidence>
<dbReference type="PANTHER" id="PTHR33202:SF7">
    <property type="entry name" value="FERRIC UPTAKE REGULATION PROTEIN"/>
    <property type="match status" value="1"/>
</dbReference>
<evidence type="ECO:0000313" key="8">
    <source>
        <dbReference type="EMBL" id="MBB6481577.1"/>
    </source>
</evidence>
<gene>
    <name evidence="8" type="ORF">HNR50_003257</name>
</gene>
<keyword evidence="9" id="KW-1185">Reference proteome</keyword>
<dbReference type="InterPro" id="IPR043135">
    <property type="entry name" value="Fur_C"/>
</dbReference>
<evidence type="ECO:0000256" key="7">
    <source>
        <dbReference type="PIRSR" id="PIRSR602481-1"/>
    </source>
</evidence>